<evidence type="ECO:0000313" key="1">
    <source>
        <dbReference type="EMBL" id="CAG8798001.1"/>
    </source>
</evidence>
<name>A0ACA9RM36_9GLOM</name>
<organism evidence="1 2">
    <name type="scientific">Cetraspora pellucida</name>
    <dbReference type="NCBI Taxonomy" id="1433469"/>
    <lineage>
        <taxon>Eukaryota</taxon>
        <taxon>Fungi</taxon>
        <taxon>Fungi incertae sedis</taxon>
        <taxon>Mucoromycota</taxon>
        <taxon>Glomeromycotina</taxon>
        <taxon>Glomeromycetes</taxon>
        <taxon>Diversisporales</taxon>
        <taxon>Gigasporaceae</taxon>
        <taxon>Cetraspora</taxon>
    </lineage>
</organism>
<feature type="non-terminal residue" evidence="1">
    <location>
        <position position="1"/>
    </location>
</feature>
<protein>
    <submittedName>
        <fullName evidence="1">10966_t:CDS:1</fullName>
    </submittedName>
</protein>
<comment type="caution">
    <text evidence="1">The sequence shown here is derived from an EMBL/GenBank/DDBJ whole genome shotgun (WGS) entry which is preliminary data.</text>
</comment>
<evidence type="ECO:0000313" key="2">
    <source>
        <dbReference type="Proteomes" id="UP000789366"/>
    </source>
</evidence>
<proteinExistence type="predicted"/>
<dbReference type="EMBL" id="CAJVPW010076494">
    <property type="protein sequence ID" value="CAG8798001.1"/>
    <property type="molecule type" value="Genomic_DNA"/>
</dbReference>
<sequence length="85" mass="9876">EDPTFDPNRKSADMDRSDEEVEEIEHEPSELVNGKDGLEDELEDLIDCYLETLTTWMPESNISVEREPIKTEEFKASDYHQKSAK</sequence>
<reference evidence="1" key="1">
    <citation type="submission" date="2021-06" db="EMBL/GenBank/DDBJ databases">
        <authorList>
            <person name="Kallberg Y."/>
            <person name="Tangrot J."/>
            <person name="Rosling A."/>
        </authorList>
    </citation>
    <scope>NUCLEOTIDE SEQUENCE</scope>
    <source>
        <strain evidence="1">28 12/20/2015</strain>
    </source>
</reference>
<keyword evidence="2" id="KW-1185">Reference proteome</keyword>
<accession>A0ACA9RM36</accession>
<gene>
    <name evidence="1" type="ORF">SPELUC_LOCUS17800</name>
</gene>
<feature type="non-terminal residue" evidence="1">
    <location>
        <position position="85"/>
    </location>
</feature>
<dbReference type="Proteomes" id="UP000789366">
    <property type="component" value="Unassembled WGS sequence"/>
</dbReference>